<proteinExistence type="predicted"/>
<gene>
    <name evidence="1" type="ORF">EC912_101182</name>
</gene>
<evidence type="ECO:0008006" key="3">
    <source>
        <dbReference type="Google" id="ProtNLM"/>
    </source>
</evidence>
<dbReference type="InterPro" id="IPR009351">
    <property type="entry name" value="AlkZ-like"/>
</dbReference>
<dbReference type="PANTHER" id="PTHR30528:SF0">
    <property type="entry name" value="CYTOPLASMIC PROTEIN"/>
    <property type="match status" value="1"/>
</dbReference>
<comment type="caution">
    <text evidence="1">The sequence shown here is derived from an EMBL/GenBank/DDBJ whole genome shotgun (WGS) entry which is preliminary data.</text>
</comment>
<name>A0A4R3YVV9_9GAMM</name>
<organism evidence="1 2">
    <name type="scientific">Luteibacter rhizovicinus</name>
    <dbReference type="NCBI Taxonomy" id="242606"/>
    <lineage>
        <taxon>Bacteria</taxon>
        <taxon>Pseudomonadati</taxon>
        <taxon>Pseudomonadota</taxon>
        <taxon>Gammaproteobacteria</taxon>
        <taxon>Lysobacterales</taxon>
        <taxon>Rhodanobacteraceae</taxon>
        <taxon>Luteibacter</taxon>
    </lineage>
</organism>
<accession>A0A4R3YVV9</accession>
<dbReference type="PANTHER" id="PTHR30528">
    <property type="entry name" value="CYTOPLASMIC PROTEIN"/>
    <property type="match status" value="1"/>
</dbReference>
<keyword evidence="2" id="KW-1185">Reference proteome</keyword>
<dbReference type="Pfam" id="PF06224">
    <property type="entry name" value="AlkZ-like"/>
    <property type="match status" value="1"/>
</dbReference>
<dbReference type="AlphaFoldDB" id="A0A4R3YVV9"/>
<dbReference type="Proteomes" id="UP000295645">
    <property type="component" value="Unassembled WGS sequence"/>
</dbReference>
<dbReference type="EMBL" id="SMCS01000001">
    <property type="protein sequence ID" value="TCV97187.1"/>
    <property type="molecule type" value="Genomic_DNA"/>
</dbReference>
<reference evidence="1 2" key="1">
    <citation type="submission" date="2019-03" db="EMBL/GenBank/DDBJ databases">
        <title>Above-ground endophytic microbial communities from plants in different locations in the United States.</title>
        <authorList>
            <person name="Frank C."/>
        </authorList>
    </citation>
    <scope>NUCLEOTIDE SEQUENCE [LARGE SCALE GENOMIC DNA]</scope>
    <source>
        <strain evidence="1 2">LP_13_YM</strain>
    </source>
</reference>
<sequence length="393" mass="44530">MLRDPSRKARPSDIPAAIARMGMLQIDTINVVARSPYFVLFSRLGAYRLEWLEDALATGLLAECWAHEACFVAAADYRYHRDFRQSRAGHWAHRSASKTYAQARGDMDALLLRVRENGPMRASDFERDMPATKGWWGWKPEKRWLEAWFAMGGLMVSRRDRFQRVYDLAERVLAGWPVPPPTSVLSDEAIRSHFIGDSVRALGVTRARWIADYCRLTPRVTDDELAPMVARGELLQVAVDGWDGPGYAHPSQVDLLADGARSALRATKTALLSPFDPIVWDRARALDLFDFEYTLECYTPEPKRRFGYFVLPILHRGRLVGRLDAKAHRQEGRFQVKGIWLEDGVEADDALMVGLVRTLRACAAWHGAPRVVVDRSEPRGLATGLNRMLARET</sequence>
<protein>
    <recommendedName>
        <fullName evidence="3">Winged helix-turn-helix protein</fullName>
    </recommendedName>
</protein>
<evidence type="ECO:0000313" key="2">
    <source>
        <dbReference type="Proteomes" id="UP000295645"/>
    </source>
</evidence>
<evidence type="ECO:0000313" key="1">
    <source>
        <dbReference type="EMBL" id="TCV97187.1"/>
    </source>
</evidence>